<dbReference type="EMBL" id="NBNE01005256">
    <property type="protein sequence ID" value="OWZ03908.1"/>
    <property type="molecule type" value="Genomic_DNA"/>
</dbReference>
<dbReference type="PANTHER" id="PTHR46599">
    <property type="entry name" value="PIGGYBAC TRANSPOSABLE ELEMENT-DERIVED PROTEIN 4"/>
    <property type="match status" value="1"/>
</dbReference>
<organism evidence="3 4">
    <name type="scientific">Phytophthora megakarya</name>
    <dbReference type="NCBI Taxonomy" id="4795"/>
    <lineage>
        <taxon>Eukaryota</taxon>
        <taxon>Sar</taxon>
        <taxon>Stramenopiles</taxon>
        <taxon>Oomycota</taxon>
        <taxon>Peronosporomycetes</taxon>
        <taxon>Peronosporales</taxon>
        <taxon>Peronosporaceae</taxon>
        <taxon>Phytophthora</taxon>
    </lineage>
</organism>
<accession>A0A225VGA9</accession>
<sequence length="599" mass="67263">MNFFAFGSSLSPPPETTKVTVEAKKTAVDAETPAEIASIVSDVVNEVVSTVPNRGEVTPAASAAPERPPRPTSVGKRKRRTPEPSKTPRRGVLQEDSDEEEEASDEDANDDPNLMPRGADQCTGLNSDEDPDLREEPEEEEDGGGTDSWDGDWNIGALTYDKFDVEFADLPASVWSSAVKDKELISSMRHDGWEYDSTKFGSDPTYADLSEEAFGPSDSVLSVAEDPLALWFYFLPPNLWSQTAVESNPYHTQSVSLRASQQRRSGGEIEDIGEIRRRLACVADIEAWVVLRVVALLVTRMLAPIRKGIVAHWSTKKVGALPANRFGLFMAKNRFFHIISPTTSLFKRGWTESGRFRTFARGYKPPPIISFDEATLPSRSRYNPTRQFNKDKPHRWGTKVFVAACAKSAYLYCGAKTHLQTPVPKDNNSGEAAVLRNMDALLPPHPKSPWRLVVTDLFYTSVKLALELLHRRICLTDQGVVTSKKYKTVNKRKVMVPPQGIIKLTENKRFPTITAAMWMDRNPVHMLSSGGSQKEIQAKRRINGEVRFLPAPSLVGDYHRSMGGVDVHDQRRMQRYSVQLAYKSRKYYKTMFHCWIWPL</sequence>
<proteinExistence type="predicted"/>
<feature type="domain" description="PiggyBac transposable element-derived protein" evidence="2">
    <location>
        <begin position="359"/>
        <end position="593"/>
    </location>
</feature>
<gene>
    <name evidence="3" type="ORF">PHMEG_00024282</name>
</gene>
<comment type="caution">
    <text evidence="3">The sequence shown here is derived from an EMBL/GenBank/DDBJ whole genome shotgun (WGS) entry which is preliminary data.</text>
</comment>
<feature type="region of interest" description="Disordered" evidence="1">
    <location>
        <begin position="52"/>
        <end position="153"/>
    </location>
</feature>
<evidence type="ECO:0000313" key="4">
    <source>
        <dbReference type="Proteomes" id="UP000198211"/>
    </source>
</evidence>
<dbReference type="PANTHER" id="PTHR46599:SF3">
    <property type="entry name" value="PIGGYBAC TRANSPOSABLE ELEMENT-DERIVED PROTEIN 4"/>
    <property type="match status" value="1"/>
</dbReference>
<keyword evidence="4" id="KW-1185">Reference proteome</keyword>
<name>A0A225VGA9_9STRA</name>
<evidence type="ECO:0000313" key="3">
    <source>
        <dbReference type="EMBL" id="OWZ03908.1"/>
    </source>
</evidence>
<dbReference type="Proteomes" id="UP000198211">
    <property type="component" value="Unassembled WGS sequence"/>
</dbReference>
<feature type="compositionally biased region" description="Acidic residues" evidence="1">
    <location>
        <begin position="95"/>
        <end position="110"/>
    </location>
</feature>
<feature type="compositionally biased region" description="Acidic residues" evidence="1">
    <location>
        <begin position="127"/>
        <end position="144"/>
    </location>
</feature>
<dbReference type="Pfam" id="PF13843">
    <property type="entry name" value="DDE_Tnp_1_7"/>
    <property type="match status" value="1"/>
</dbReference>
<dbReference type="AlphaFoldDB" id="A0A225VGA9"/>
<dbReference type="InterPro" id="IPR029526">
    <property type="entry name" value="PGBD"/>
</dbReference>
<reference evidence="4" key="1">
    <citation type="submission" date="2017-03" db="EMBL/GenBank/DDBJ databases">
        <title>Phytopthora megakarya and P. palmivora, two closely related causual agents of cacao black pod achieved similar genome size and gene model numbers by different mechanisms.</title>
        <authorList>
            <person name="Ali S."/>
            <person name="Shao J."/>
            <person name="Larry D.J."/>
            <person name="Kronmiller B."/>
            <person name="Shen D."/>
            <person name="Strem M.D."/>
            <person name="Melnick R.L."/>
            <person name="Guiltinan M.J."/>
            <person name="Tyler B.M."/>
            <person name="Meinhardt L.W."/>
            <person name="Bailey B.A."/>
        </authorList>
    </citation>
    <scope>NUCLEOTIDE SEQUENCE [LARGE SCALE GENOMIC DNA]</scope>
    <source>
        <strain evidence="4">zdho120</strain>
    </source>
</reference>
<protein>
    <recommendedName>
        <fullName evidence="2">PiggyBac transposable element-derived protein domain-containing protein</fullName>
    </recommendedName>
</protein>
<evidence type="ECO:0000256" key="1">
    <source>
        <dbReference type="SAM" id="MobiDB-lite"/>
    </source>
</evidence>
<evidence type="ECO:0000259" key="2">
    <source>
        <dbReference type="Pfam" id="PF13843"/>
    </source>
</evidence>
<dbReference type="OrthoDB" id="117306at2759"/>